<dbReference type="PANTHER" id="PTHR30537">
    <property type="entry name" value="HTH-TYPE TRANSCRIPTIONAL REGULATOR"/>
    <property type="match status" value="1"/>
</dbReference>
<dbReference type="InterPro" id="IPR036388">
    <property type="entry name" value="WH-like_DNA-bd_sf"/>
</dbReference>
<dbReference type="Proteomes" id="UP000291088">
    <property type="component" value="Unassembled WGS sequence"/>
</dbReference>
<dbReference type="InterPro" id="IPR005119">
    <property type="entry name" value="LysR_subst-bd"/>
</dbReference>
<feature type="domain" description="HTH lysR-type" evidence="5">
    <location>
        <begin position="6"/>
        <end position="63"/>
    </location>
</feature>
<evidence type="ECO:0000256" key="2">
    <source>
        <dbReference type="ARBA" id="ARBA00023015"/>
    </source>
</evidence>
<dbReference type="GO" id="GO:0043565">
    <property type="term" value="F:sequence-specific DNA binding"/>
    <property type="evidence" value="ECO:0007669"/>
    <property type="project" value="TreeGrafter"/>
</dbReference>
<dbReference type="GO" id="GO:0006351">
    <property type="term" value="P:DNA-templated transcription"/>
    <property type="evidence" value="ECO:0007669"/>
    <property type="project" value="TreeGrafter"/>
</dbReference>
<dbReference type="FunFam" id="1.10.10.10:FF:000038">
    <property type="entry name" value="Glycine cleavage system transcriptional activator"/>
    <property type="match status" value="1"/>
</dbReference>
<dbReference type="Gene3D" id="3.40.190.10">
    <property type="entry name" value="Periplasmic binding protein-like II"/>
    <property type="match status" value="2"/>
</dbReference>
<dbReference type="InterPro" id="IPR036390">
    <property type="entry name" value="WH_DNA-bd_sf"/>
</dbReference>
<keyword evidence="2" id="KW-0805">Transcription regulation</keyword>
<comment type="similarity">
    <text evidence="1">Belongs to the LysR transcriptional regulatory family.</text>
</comment>
<protein>
    <submittedName>
        <fullName evidence="6">Transcriptional regulator GcvA</fullName>
    </submittedName>
</protein>
<dbReference type="PROSITE" id="PS50931">
    <property type="entry name" value="HTH_LYSR"/>
    <property type="match status" value="1"/>
</dbReference>
<dbReference type="RefSeq" id="WP_129333309.1">
    <property type="nucleotide sequence ID" value="NZ_SDVB01000253.1"/>
</dbReference>
<keyword evidence="4" id="KW-0804">Transcription</keyword>
<dbReference type="SUPFAM" id="SSF46785">
    <property type="entry name" value="Winged helix' DNA-binding domain"/>
    <property type="match status" value="1"/>
</dbReference>
<evidence type="ECO:0000259" key="5">
    <source>
        <dbReference type="PROSITE" id="PS50931"/>
    </source>
</evidence>
<proteinExistence type="inferred from homology"/>
<dbReference type="GO" id="GO:0003700">
    <property type="term" value="F:DNA-binding transcription factor activity"/>
    <property type="evidence" value="ECO:0007669"/>
    <property type="project" value="InterPro"/>
</dbReference>
<dbReference type="PANTHER" id="PTHR30537:SF74">
    <property type="entry name" value="HTH-TYPE TRANSCRIPTIONAL REGULATOR TRPI"/>
    <property type="match status" value="1"/>
</dbReference>
<keyword evidence="3" id="KW-0238">DNA-binding</keyword>
<name>A0A4Q2SVQ1_9HYPH</name>
<evidence type="ECO:0000256" key="1">
    <source>
        <dbReference type="ARBA" id="ARBA00009437"/>
    </source>
</evidence>
<organism evidence="6 7">
    <name type="scientific">Ciceribacter ferrooxidans</name>
    <dbReference type="NCBI Taxonomy" id="2509717"/>
    <lineage>
        <taxon>Bacteria</taxon>
        <taxon>Pseudomonadati</taxon>
        <taxon>Pseudomonadota</taxon>
        <taxon>Alphaproteobacteria</taxon>
        <taxon>Hyphomicrobiales</taxon>
        <taxon>Rhizobiaceae</taxon>
        <taxon>Ciceribacter</taxon>
    </lineage>
</organism>
<dbReference type="Pfam" id="PF03466">
    <property type="entry name" value="LysR_substrate"/>
    <property type="match status" value="1"/>
</dbReference>
<dbReference type="InterPro" id="IPR000847">
    <property type="entry name" value="LysR_HTH_N"/>
</dbReference>
<dbReference type="NCBIfam" id="NF008352">
    <property type="entry name" value="PRK11139.1"/>
    <property type="match status" value="1"/>
</dbReference>
<evidence type="ECO:0000313" key="7">
    <source>
        <dbReference type="Proteomes" id="UP000291088"/>
    </source>
</evidence>
<sequence>MSEILPSLSALRAFEAAARHLSMKRASEELGVTPGAISLQVRELEASLGLTLFERHPRQLALTEAGAEYFLSLRSAFRLMREATHAVRSRQRPDIVTLSCTTGFALQWLMPRLDQFLEDNPDIDLRIGTTARLVDFVRDRVDLGIRHGLGSYPGLLSDRLIDDDFIVVASPAQAASLGHSPLPAGLTGEKLIHDVDRNDWRLWLEEANAPEVDWRKGVVIAADSNGALEAARAGLGFALVRRGFAEQDLDAGRLVTPFPQSLKSRFAYYVVYPPEALERAAVRRVRAWILAQAGLART</sequence>
<reference evidence="6 7" key="1">
    <citation type="submission" date="2019-01" db="EMBL/GenBank/DDBJ databases">
        <authorList>
            <person name="Deng T."/>
        </authorList>
    </citation>
    <scope>NUCLEOTIDE SEQUENCE [LARGE SCALE GENOMIC DNA]</scope>
    <source>
        <strain evidence="6 7">F8825</strain>
    </source>
</reference>
<accession>A0A4Q2SVQ1</accession>
<dbReference type="InterPro" id="IPR058163">
    <property type="entry name" value="LysR-type_TF_proteobact-type"/>
</dbReference>
<dbReference type="OrthoDB" id="9793571at2"/>
<evidence type="ECO:0000313" key="6">
    <source>
        <dbReference type="EMBL" id="RYC09912.1"/>
    </source>
</evidence>
<evidence type="ECO:0000256" key="4">
    <source>
        <dbReference type="ARBA" id="ARBA00023163"/>
    </source>
</evidence>
<comment type="caution">
    <text evidence="6">The sequence shown here is derived from an EMBL/GenBank/DDBJ whole genome shotgun (WGS) entry which is preliminary data.</text>
</comment>
<dbReference type="EMBL" id="SDVB01000253">
    <property type="protein sequence ID" value="RYC09912.1"/>
    <property type="molecule type" value="Genomic_DNA"/>
</dbReference>
<dbReference type="Gene3D" id="1.10.10.10">
    <property type="entry name" value="Winged helix-like DNA-binding domain superfamily/Winged helix DNA-binding domain"/>
    <property type="match status" value="1"/>
</dbReference>
<dbReference type="AlphaFoldDB" id="A0A4Q2SVQ1"/>
<gene>
    <name evidence="6" type="primary">gcvA</name>
    <name evidence="6" type="ORF">EUU22_17665</name>
</gene>
<keyword evidence="7" id="KW-1185">Reference proteome</keyword>
<dbReference type="Pfam" id="PF00126">
    <property type="entry name" value="HTH_1"/>
    <property type="match status" value="1"/>
</dbReference>
<evidence type="ECO:0000256" key="3">
    <source>
        <dbReference type="ARBA" id="ARBA00023125"/>
    </source>
</evidence>
<dbReference type="CDD" id="cd08432">
    <property type="entry name" value="PBP2_GcdR_TrpI_HvrB_AmpR_like"/>
    <property type="match status" value="1"/>
</dbReference>
<dbReference type="SUPFAM" id="SSF53850">
    <property type="entry name" value="Periplasmic binding protein-like II"/>
    <property type="match status" value="1"/>
</dbReference>